<feature type="transmembrane region" description="Helical" evidence="2">
    <location>
        <begin position="162"/>
        <end position="184"/>
    </location>
</feature>
<dbReference type="Proteomes" id="UP000265515">
    <property type="component" value="Unassembled WGS sequence"/>
</dbReference>
<reference evidence="4 5" key="1">
    <citation type="journal article" date="2018" name="Cell">
        <title>The Chara Genome: Secondary Complexity and Implications for Plant Terrestrialization.</title>
        <authorList>
            <person name="Nishiyama T."/>
            <person name="Sakayama H."/>
            <person name="Vries J.D."/>
            <person name="Buschmann H."/>
            <person name="Saint-Marcoux D."/>
            <person name="Ullrich K.K."/>
            <person name="Haas F.B."/>
            <person name="Vanderstraeten L."/>
            <person name="Becker D."/>
            <person name="Lang D."/>
            <person name="Vosolsobe S."/>
            <person name="Rombauts S."/>
            <person name="Wilhelmsson P.K.I."/>
            <person name="Janitza P."/>
            <person name="Kern R."/>
            <person name="Heyl A."/>
            <person name="Rumpler F."/>
            <person name="Villalobos L.I.A.C."/>
            <person name="Clay J.M."/>
            <person name="Skokan R."/>
            <person name="Toyoda A."/>
            <person name="Suzuki Y."/>
            <person name="Kagoshima H."/>
            <person name="Schijlen E."/>
            <person name="Tajeshwar N."/>
            <person name="Catarino B."/>
            <person name="Hetherington A.J."/>
            <person name="Saltykova A."/>
            <person name="Bonnot C."/>
            <person name="Breuninger H."/>
            <person name="Symeonidi A."/>
            <person name="Radhakrishnan G.V."/>
            <person name="Van Nieuwerburgh F."/>
            <person name="Deforce D."/>
            <person name="Chang C."/>
            <person name="Karol K.G."/>
            <person name="Hedrich R."/>
            <person name="Ulvskov P."/>
            <person name="Glockner G."/>
            <person name="Delwiche C.F."/>
            <person name="Petrasek J."/>
            <person name="Van de Peer Y."/>
            <person name="Friml J."/>
            <person name="Beilby M."/>
            <person name="Dolan L."/>
            <person name="Kohara Y."/>
            <person name="Sugano S."/>
            <person name="Fujiyama A."/>
            <person name="Delaux P.-M."/>
            <person name="Quint M."/>
            <person name="TheiBen G."/>
            <person name="Hagemann M."/>
            <person name="Harholt J."/>
            <person name="Dunand C."/>
            <person name="Zachgo S."/>
            <person name="Langdale J."/>
            <person name="Maumus F."/>
            <person name="Straeten D.V.D."/>
            <person name="Gould S.B."/>
            <person name="Rensing S.A."/>
        </authorList>
    </citation>
    <scope>NUCLEOTIDE SEQUENCE [LARGE SCALE GENOMIC DNA]</scope>
    <source>
        <strain evidence="4 5">S276</strain>
    </source>
</reference>
<dbReference type="AlphaFoldDB" id="A0A388KHX7"/>
<feature type="signal peptide" evidence="3">
    <location>
        <begin position="1"/>
        <end position="22"/>
    </location>
</feature>
<keyword evidence="5" id="KW-1185">Reference proteome</keyword>
<evidence type="ECO:0000256" key="3">
    <source>
        <dbReference type="SAM" id="SignalP"/>
    </source>
</evidence>
<feature type="compositionally biased region" description="Low complexity" evidence="1">
    <location>
        <begin position="138"/>
        <end position="155"/>
    </location>
</feature>
<keyword evidence="2" id="KW-1133">Transmembrane helix</keyword>
<dbReference type="EMBL" id="BFEA01000116">
    <property type="protein sequence ID" value="GBG69573.1"/>
    <property type="molecule type" value="Genomic_DNA"/>
</dbReference>
<organism evidence="4 5">
    <name type="scientific">Chara braunii</name>
    <name type="common">Braun's stonewort</name>
    <dbReference type="NCBI Taxonomy" id="69332"/>
    <lineage>
        <taxon>Eukaryota</taxon>
        <taxon>Viridiplantae</taxon>
        <taxon>Streptophyta</taxon>
        <taxon>Charophyceae</taxon>
        <taxon>Charales</taxon>
        <taxon>Characeae</taxon>
        <taxon>Chara</taxon>
    </lineage>
</organism>
<evidence type="ECO:0008006" key="6">
    <source>
        <dbReference type="Google" id="ProtNLM"/>
    </source>
</evidence>
<evidence type="ECO:0000256" key="2">
    <source>
        <dbReference type="SAM" id="Phobius"/>
    </source>
</evidence>
<name>A0A388KHX7_CHABU</name>
<feature type="chain" id="PRO_5017256051" description="Bifunctional inhibitor/plant lipid transfer protein/seed storage helical domain-containing protein" evidence="3">
    <location>
        <begin position="23"/>
        <end position="185"/>
    </location>
</feature>
<sequence>MKVVRAFAVLLALSIVSSAAVADMVIESPVGNVETTEASDPCNGANLDWASLKDVCDLNSPKANRRLCCFNVDLLLSQIFESESFNAKCALSFSKVFEKNGYAHIAWNYEQICGRPDRRGLAAESSLPSEAPEGGPSGTTVTTVPSANGKNSAPSSAPASNAALSISAPTVMQLALAFLAVLFLR</sequence>
<proteinExistence type="predicted"/>
<evidence type="ECO:0000256" key="1">
    <source>
        <dbReference type="SAM" id="MobiDB-lite"/>
    </source>
</evidence>
<accession>A0A388KHX7</accession>
<gene>
    <name evidence="4" type="ORF">CBR_g4406</name>
</gene>
<dbReference type="Gramene" id="GBG69573">
    <property type="protein sequence ID" value="GBG69573"/>
    <property type="gene ID" value="CBR_g4406"/>
</dbReference>
<feature type="region of interest" description="Disordered" evidence="1">
    <location>
        <begin position="123"/>
        <end position="155"/>
    </location>
</feature>
<keyword evidence="3" id="KW-0732">Signal</keyword>
<protein>
    <recommendedName>
        <fullName evidence="6">Bifunctional inhibitor/plant lipid transfer protein/seed storage helical domain-containing protein</fullName>
    </recommendedName>
</protein>
<keyword evidence="2" id="KW-0812">Transmembrane</keyword>
<keyword evidence="2" id="KW-0472">Membrane</keyword>
<evidence type="ECO:0000313" key="5">
    <source>
        <dbReference type="Proteomes" id="UP000265515"/>
    </source>
</evidence>
<evidence type="ECO:0000313" key="4">
    <source>
        <dbReference type="EMBL" id="GBG69573.1"/>
    </source>
</evidence>
<comment type="caution">
    <text evidence="4">The sequence shown here is derived from an EMBL/GenBank/DDBJ whole genome shotgun (WGS) entry which is preliminary data.</text>
</comment>